<feature type="region of interest" description="Disordered" evidence="1">
    <location>
        <begin position="94"/>
        <end position="114"/>
    </location>
</feature>
<dbReference type="Proteomes" id="UP000037460">
    <property type="component" value="Unassembled WGS sequence"/>
</dbReference>
<sequence length="224" mass="23598">MIARPGTLNFSNFKGYLVVLDDGGEEVLIPVARVGKGLIKGDAVVFDDSAAPDEPLVKLAASVAEAAEANAAKEAIEAKAAAKAAEEAREAAAQVASAVEETETASGATRAATLSETSNRRQVATFLVLVSMVALLSTAGVIPEPPAAPADELAARWSIPGEAPYFLNTRTEAATWVEPRKGLLTEEALKRAMDAAEEARIQDSFYAQRAYNMLERLNAGGRLR</sequence>
<feature type="compositionally biased region" description="Low complexity" evidence="1">
    <location>
        <begin position="94"/>
        <end position="109"/>
    </location>
</feature>
<evidence type="ECO:0000313" key="2">
    <source>
        <dbReference type="EMBL" id="KOO27949.1"/>
    </source>
</evidence>
<protein>
    <recommendedName>
        <fullName evidence="4">WW domain-containing protein</fullName>
    </recommendedName>
</protein>
<comment type="caution">
    <text evidence="2">The sequence shown here is derived from an EMBL/GenBank/DDBJ whole genome shotgun (WGS) entry which is preliminary data.</text>
</comment>
<dbReference type="AlphaFoldDB" id="A0A0M0JN09"/>
<evidence type="ECO:0008006" key="4">
    <source>
        <dbReference type="Google" id="ProtNLM"/>
    </source>
</evidence>
<organism evidence="2 3">
    <name type="scientific">Chrysochromulina tobinii</name>
    <dbReference type="NCBI Taxonomy" id="1460289"/>
    <lineage>
        <taxon>Eukaryota</taxon>
        <taxon>Haptista</taxon>
        <taxon>Haptophyta</taxon>
        <taxon>Prymnesiophyceae</taxon>
        <taxon>Prymnesiales</taxon>
        <taxon>Chrysochromulinaceae</taxon>
        <taxon>Chrysochromulina</taxon>
    </lineage>
</organism>
<reference evidence="3" key="1">
    <citation type="journal article" date="2015" name="PLoS Genet.">
        <title>Genome Sequence and Transcriptome Analyses of Chrysochromulina tobin: Metabolic Tools for Enhanced Algal Fitness in the Prominent Order Prymnesiales (Haptophyceae).</title>
        <authorList>
            <person name="Hovde B.T."/>
            <person name="Deodato C.R."/>
            <person name="Hunsperger H.M."/>
            <person name="Ryken S.A."/>
            <person name="Yost W."/>
            <person name="Jha R.K."/>
            <person name="Patterson J."/>
            <person name="Monnat R.J. Jr."/>
            <person name="Barlow S.B."/>
            <person name="Starkenburg S.R."/>
            <person name="Cattolico R.A."/>
        </authorList>
    </citation>
    <scope>NUCLEOTIDE SEQUENCE</scope>
    <source>
        <strain evidence="3">CCMP291</strain>
    </source>
</reference>
<evidence type="ECO:0000313" key="3">
    <source>
        <dbReference type="Proteomes" id="UP000037460"/>
    </source>
</evidence>
<proteinExistence type="predicted"/>
<evidence type="ECO:0000256" key="1">
    <source>
        <dbReference type="SAM" id="MobiDB-lite"/>
    </source>
</evidence>
<dbReference type="EMBL" id="JWZX01002640">
    <property type="protein sequence ID" value="KOO27949.1"/>
    <property type="molecule type" value="Genomic_DNA"/>
</dbReference>
<keyword evidence="3" id="KW-1185">Reference proteome</keyword>
<accession>A0A0M0JN09</accession>
<gene>
    <name evidence="2" type="ORF">Ctob_003252</name>
</gene>
<name>A0A0M0JN09_9EUKA</name>